<protein>
    <submittedName>
        <fullName evidence="2">Uncharacterized protein</fullName>
    </submittedName>
</protein>
<evidence type="ECO:0000313" key="3">
    <source>
        <dbReference type="Proteomes" id="UP000666915"/>
    </source>
</evidence>
<reference evidence="2 3" key="1">
    <citation type="submission" date="2021-03" db="EMBL/GenBank/DDBJ databases">
        <authorList>
            <person name="Kanchanasin P."/>
            <person name="Saeng-In P."/>
            <person name="Phongsopitanun W."/>
            <person name="Yuki M."/>
            <person name="Kudo T."/>
            <person name="Ohkuma M."/>
            <person name="Tanasupawat S."/>
        </authorList>
    </citation>
    <scope>NUCLEOTIDE SEQUENCE [LARGE SCALE GENOMIC DNA]</scope>
    <source>
        <strain evidence="2 3">L46</strain>
    </source>
</reference>
<accession>A0ABS3QPK0</accession>
<feature type="signal peptide" evidence="1">
    <location>
        <begin position="1"/>
        <end position="27"/>
    </location>
</feature>
<evidence type="ECO:0000256" key="1">
    <source>
        <dbReference type="SAM" id="SignalP"/>
    </source>
</evidence>
<dbReference type="EMBL" id="JAGEOK010000001">
    <property type="protein sequence ID" value="MBO2435911.1"/>
    <property type="molecule type" value="Genomic_DNA"/>
</dbReference>
<comment type="caution">
    <text evidence="2">The sequence shown here is derived from an EMBL/GenBank/DDBJ whole genome shotgun (WGS) entry which is preliminary data.</text>
</comment>
<evidence type="ECO:0000313" key="2">
    <source>
        <dbReference type="EMBL" id="MBO2435911.1"/>
    </source>
</evidence>
<name>A0ABS3QPK0_9ACTN</name>
<organism evidence="2 3">
    <name type="scientific">Actinomadura nitritigenes</name>
    <dbReference type="NCBI Taxonomy" id="134602"/>
    <lineage>
        <taxon>Bacteria</taxon>
        <taxon>Bacillati</taxon>
        <taxon>Actinomycetota</taxon>
        <taxon>Actinomycetes</taxon>
        <taxon>Streptosporangiales</taxon>
        <taxon>Thermomonosporaceae</taxon>
        <taxon>Actinomadura</taxon>
    </lineage>
</organism>
<dbReference type="Proteomes" id="UP000666915">
    <property type="component" value="Unassembled WGS sequence"/>
</dbReference>
<feature type="chain" id="PRO_5046699571" evidence="1">
    <location>
        <begin position="28"/>
        <end position="124"/>
    </location>
</feature>
<proteinExistence type="predicted"/>
<gene>
    <name evidence="2" type="ORF">J4557_00115</name>
</gene>
<sequence>MKYRTIVPVLLGAGVAAALAGAPAASAATAPSGKVSAAATHHKSASCASPKGSKINISWGDGNVSTTVYYNNHCSQKRAVWLDFRRSNGTYFSKCFVAPAKTKGHKKIGNSMPYKVSILSKGSC</sequence>
<keyword evidence="1" id="KW-0732">Signal</keyword>
<keyword evidence="3" id="KW-1185">Reference proteome</keyword>
<dbReference type="RefSeq" id="WP_208264223.1">
    <property type="nucleotide sequence ID" value="NZ_BAAAGM010000022.1"/>
</dbReference>